<evidence type="ECO:0000256" key="1">
    <source>
        <dbReference type="ARBA" id="ARBA00004141"/>
    </source>
</evidence>
<dbReference type="Pfam" id="PF00361">
    <property type="entry name" value="Proton_antipo_M"/>
    <property type="match status" value="1"/>
</dbReference>
<dbReference type="GO" id="GO:0042773">
    <property type="term" value="P:ATP synthesis coupled electron transport"/>
    <property type="evidence" value="ECO:0007669"/>
    <property type="project" value="InterPro"/>
</dbReference>
<sequence>MQPKLDTPLVVLVVLTSVAVTSPLYEMVFGKKSLKYVQYLTTLSLLISLILLISSTLSLTPQESTVPHLLRNDTLGSFFSLMVILVTLFVSITSFDYMKGNSNERIYYSLLLFTAIGMTMLSFAVDLLVMFVAWELMSLPTFILAGYNKQDKLSNEAAVKFFILGALSSGILLYGISIMFGITGSTNLDVISQSLTSLSPDMLPFVIFSTISILAGLGLKLSIVPFHMWIPDTYEGSPTTVSALLSAATKKAGFAAAIRIFAVIFPLFYFDLSLALSIVALVTMTLGNLAALTQKSITRMLAYSSIAQAGYLLIGIVVLPYTDLGLTGLLYHSFNHAILQASAFLAVALVRLKTSSSSLDSYNGLSKIMPITSFCLALSLLGLAGIPPLNGFWSKLILFAAAVDGGYTWLALAGLVNSAISVAYYLLVIKRMYMDETSIKAIKEPFMFISILVFASAIIIVTGLLPNVIYDIAEDITISFLANNPV</sequence>
<feature type="transmembrane region" description="Helical" evidence="5">
    <location>
        <begin position="6"/>
        <end position="25"/>
    </location>
</feature>
<evidence type="ECO:0000256" key="2">
    <source>
        <dbReference type="ARBA" id="ARBA00022692"/>
    </source>
</evidence>
<evidence type="ECO:0000256" key="3">
    <source>
        <dbReference type="ARBA" id="ARBA00022989"/>
    </source>
</evidence>
<accession>A0A075GYP8</accession>
<dbReference type="GO" id="GO:0008137">
    <property type="term" value="F:NADH dehydrogenase (ubiquinone) activity"/>
    <property type="evidence" value="ECO:0007669"/>
    <property type="project" value="InterPro"/>
</dbReference>
<dbReference type="PRINTS" id="PR01434">
    <property type="entry name" value="NADHDHGNASE5"/>
</dbReference>
<keyword evidence="3 5" id="KW-1133">Transmembrane helix</keyword>
<dbReference type="GO" id="GO:0016020">
    <property type="term" value="C:membrane"/>
    <property type="evidence" value="ECO:0007669"/>
    <property type="project" value="UniProtKB-SubCell"/>
</dbReference>
<dbReference type="GO" id="GO:0016491">
    <property type="term" value="F:oxidoreductase activity"/>
    <property type="evidence" value="ECO:0007669"/>
    <property type="project" value="UniProtKB-KW"/>
</dbReference>
<keyword evidence="7" id="KW-0560">Oxidoreductase</keyword>
<feature type="transmembrane region" description="Helical" evidence="5">
    <location>
        <begin position="448"/>
        <end position="470"/>
    </location>
</feature>
<feature type="transmembrane region" description="Helical" evidence="5">
    <location>
        <begin position="37"/>
        <end position="57"/>
    </location>
</feature>
<keyword evidence="4 5" id="KW-0472">Membrane</keyword>
<feature type="transmembrane region" description="Helical" evidence="5">
    <location>
        <begin position="202"/>
        <end position="219"/>
    </location>
</feature>
<feature type="transmembrane region" description="Helical" evidence="5">
    <location>
        <begin position="77"/>
        <end position="95"/>
    </location>
</feature>
<dbReference type="InterPro" id="IPR010096">
    <property type="entry name" value="NADH-Q_OxRdtase_suN/2"/>
</dbReference>
<dbReference type="NCBIfam" id="TIGR01770">
    <property type="entry name" value="NDH_I_N"/>
    <property type="match status" value="1"/>
</dbReference>
<feature type="transmembrane region" description="Helical" evidence="5">
    <location>
        <begin position="364"/>
        <end position="386"/>
    </location>
</feature>
<dbReference type="InterPro" id="IPR001750">
    <property type="entry name" value="ND/Mrp_TM"/>
</dbReference>
<feature type="transmembrane region" description="Helical" evidence="5">
    <location>
        <begin position="406"/>
        <end position="427"/>
    </location>
</feature>
<proteinExistence type="inferred from homology"/>
<feature type="transmembrane region" description="Helical" evidence="5">
    <location>
        <begin position="131"/>
        <end position="147"/>
    </location>
</feature>
<feature type="transmembrane region" description="Helical" evidence="5">
    <location>
        <begin position="275"/>
        <end position="293"/>
    </location>
</feature>
<feature type="transmembrane region" description="Helical" evidence="5">
    <location>
        <begin position="333"/>
        <end position="352"/>
    </location>
</feature>
<keyword evidence="2 5" id="KW-0812">Transmembrane</keyword>
<evidence type="ECO:0000313" key="7">
    <source>
        <dbReference type="EMBL" id="AIF08050.1"/>
    </source>
</evidence>
<feature type="transmembrane region" description="Helical" evidence="5">
    <location>
        <begin position="252"/>
        <end position="269"/>
    </location>
</feature>
<dbReference type="AlphaFoldDB" id="A0A075GYP8"/>
<name>A0A075GYP8_9ARCH</name>
<dbReference type="PANTHER" id="PTHR22773">
    <property type="entry name" value="NADH DEHYDROGENASE"/>
    <property type="match status" value="1"/>
</dbReference>
<dbReference type="HAMAP" id="MF_00445">
    <property type="entry name" value="NDH1_NuoN_1"/>
    <property type="match status" value="1"/>
</dbReference>
<feature type="transmembrane region" description="Helical" evidence="5">
    <location>
        <begin position="107"/>
        <end position="125"/>
    </location>
</feature>
<feature type="transmembrane region" description="Helical" evidence="5">
    <location>
        <begin position="300"/>
        <end position="321"/>
    </location>
</feature>
<feature type="transmembrane region" description="Helical" evidence="5">
    <location>
        <begin position="159"/>
        <end position="182"/>
    </location>
</feature>
<reference evidence="7" key="1">
    <citation type="journal article" date="2014" name="Genome Biol. Evol.">
        <title>Pangenome evidence for extensive interdomain horizontal transfer affecting lineage core and shell genes in uncultured planktonic thaumarchaeota and euryarchaeota.</title>
        <authorList>
            <person name="Deschamps P."/>
            <person name="Zivanovic Y."/>
            <person name="Moreira D."/>
            <person name="Rodriguez-Valera F."/>
            <person name="Lopez-Garcia P."/>
        </authorList>
    </citation>
    <scope>NUCLEOTIDE SEQUENCE</scope>
</reference>
<evidence type="ECO:0000259" key="6">
    <source>
        <dbReference type="Pfam" id="PF00361"/>
    </source>
</evidence>
<evidence type="ECO:0000256" key="4">
    <source>
        <dbReference type="ARBA" id="ARBA00023136"/>
    </source>
</evidence>
<dbReference type="EC" id="1.6.5.3" evidence="7"/>
<evidence type="ECO:0000256" key="5">
    <source>
        <dbReference type="SAM" id="Phobius"/>
    </source>
</evidence>
<gene>
    <name evidence="7" type="primary">nuoN</name>
</gene>
<protein>
    <submittedName>
        <fullName evidence="7">NADH-quinone oxidoreductase subunit N (NuoN)</fullName>
        <ecNumber evidence="7">1.6.5.3</ecNumber>
    </submittedName>
</protein>
<organism evidence="7">
    <name type="scientific">uncultured marine thaumarchaeote KM3_26_F01</name>
    <dbReference type="NCBI Taxonomy" id="1456108"/>
    <lineage>
        <taxon>Archaea</taxon>
        <taxon>Nitrososphaerota</taxon>
        <taxon>environmental samples</taxon>
    </lineage>
</organism>
<comment type="subcellular location">
    <subcellularLocation>
        <location evidence="1">Membrane</location>
        <topology evidence="1">Multi-pass membrane protein</topology>
    </subcellularLocation>
</comment>
<feature type="domain" description="NADH:quinone oxidoreductase/Mrp antiporter transmembrane" evidence="6">
    <location>
        <begin position="124"/>
        <end position="421"/>
    </location>
</feature>
<dbReference type="EMBL" id="KF900819">
    <property type="protein sequence ID" value="AIF08050.1"/>
    <property type="molecule type" value="Genomic_DNA"/>
</dbReference>